<dbReference type="OrthoDB" id="2156462at2759"/>
<protein>
    <submittedName>
        <fullName evidence="2">Uncharacterized protein</fullName>
    </submittedName>
</protein>
<keyword evidence="1" id="KW-1133">Transmembrane helix</keyword>
<feature type="transmembrane region" description="Helical" evidence="1">
    <location>
        <begin position="528"/>
        <end position="550"/>
    </location>
</feature>
<feature type="transmembrane region" description="Helical" evidence="1">
    <location>
        <begin position="309"/>
        <end position="328"/>
    </location>
</feature>
<dbReference type="AlphaFoldDB" id="A0A1Y1VRA2"/>
<evidence type="ECO:0000313" key="2">
    <source>
        <dbReference type="EMBL" id="ORX63809.1"/>
    </source>
</evidence>
<feature type="transmembrane region" description="Helical" evidence="1">
    <location>
        <begin position="76"/>
        <end position="97"/>
    </location>
</feature>
<feature type="transmembrane region" description="Helical" evidence="1">
    <location>
        <begin position="20"/>
        <end position="41"/>
    </location>
</feature>
<keyword evidence="3" id="KW-1185">Reference proteome</keyword>
<evidence type="ECO:0000256" key="1">
    <source>
        <dbReference type="SAM" id="Phobius"/>
    </source>
</evidence>
<reference evidence="2 3" key="2">
    <citation type="submission" date="2016-08" db="EMBL/GenBank/DDBJ databases">
        <title>Pervasive Adenine N6-methylation of Active Genes in Fungi.</title>
        <authorList>
            <consortium name="DOE Joint Genome Institute"/>
            <person name="Mondo S.J."/>
            <person name="Dannebaum R.O."/>
            <person name="Kuo R.C."/>
            <person name="Labutti K."/>
            <person name="Haridas S."/>
            <person name="Kuo A."/>
            <person name="Salamov A."/>
            <person name="Ahrendt S.R."/>
            <person name="Lipzen A."/>
            <person name="Sullivan W."/>
            <person name="Andreopoulos W.B."/>
            <person name="Clum A."/>
            <person name="Lindquist E."/>
            <person name="Daum C."/>
            <person name="Ramamoorthy G.K."/>
            <person name="Gryganskyi A."/>
            <person name="Culley D."/>
            <person name="Magnuson J.K."/>
            <person name="James T.Y."/>
            <person name="O'Malley M.A."/>
            <person name="Stajich J.E."/>
            <person name="Spatafora J.W."/>
            <person name="Visel A."/>
            <person name="Grigoriev I.V."/>
        </authorList>
    </citation>
    <scope>NUCLEOTIDE SEQUENCE [LARGE SCALE GENOMIC DNA]</scope>
    <source>
        <strain evidence="2 3">S4</strain>
    </source>
</reference>
<evidence type="ECO:0000313" key="3">
    <source>
        <dbReference type="Proteomes" id="UP000193944"/>
    </source>
</evidence>
<dbReference type="EMBL" id="MCFG01000584">
    <property type="protein sequence ID" value="ORX63809.1"/>
    <property type="molecule type" value="Genomic_DNA"/>
</dbReference>
<name>A0A1Y1VRA2_9FUNG</name>
<comment type="caution">
    <text evidence="2">The sequence shown here is derived from an EMBL/GenBank/DDBJ whole genome shotgun (WGS) entry which is preliminary data.</text>
</comment>
<sequence length="593" mass="68587">MLKMNMIHTFTDKSKRQSKIIIYSFLIAIVLYGVSVVYGFIHISNFNESIKNIQILQDMNYNVHNLLSRSRMMSGLIGMADMAVIATSLPTILMYLVQIEETYIPLLAKYSLDPPSTYPIIIYNLDSTNGNVRTEYAHYNGYELVKRIMIYGRGIYDVPIEEWIERLQNGQNVLFDYRFRTFSENFQYYINNVIEETMDSIYQREITSKNVEVYIIYILSGCLIFLSSAINFLGITPLYNNSKLLYKKTLRMFKYLLKGSINDIISRFEVSVESITETYDISVDNKKNKYSNIESENVFSRNIKKLKGYFINILLIASVLAFTIPIIVKDSEIISNLDYNLVAGERKKSILLSSILSYEVLLQDEITYVPGTAETLLYNEMKKLSDVQNQLYYGKLGLKPTRDIRNLDSILIYEDCRKPREECDTFVDVPEKGVTKNMLRIGLNDILEEYIEILKAILANANLKNWKTEDHMYEHVTTSSEYIVKVITSFNDVNFTFELNSINHIYAALEKFDSIMFDLIFDSIKSTLLYLVIITIVGVILIIFAAIVGYKMITTTNKTLTELVNVIFLIPQSTINMVPQFKRFIETGSFEEQ</sequence>
<keyword evidence="1" id="KW-0812">Transmembrane</keyword>
<accession>A0A1Y1VRA2</accession>
<gene>
    <name evidence="2" type="ORF">BCR32DRAFT_273324</name>
</gene>
<proteinExistence type="predicted"/>
<organism evidence="2 3">
    <name type="scientific">Anaeromyces robustus</name>
    <dbReference type="NCBI Taxonomy" id="1754192"/>
    <lineage>
        <taxon>Eukaryota</taxon>
        <taxon>Fungi</taxon>
        <taxon>Fungi incertae sedis</taxon>
        <taxon>Chytridiomycota</taxon>
        <taxon>Chytridiomycota incertae sedis</taxon>
        <taxon>Neocallimastigomycetes</taxon>
        <taxon>Neocallimastigales</taxon>
        <taxon>Neocallimastigaceae</taxon>
        <taxon>Anaeromyces</taxon>
    </lineage>
</organism>
<feature type="transmembrane region" description="Helical" evidence="1">
    <location>
        <begin position="214"/>
        <end position="239"/>
    </location>
</feature>
<keyword evidence="1" id="KW-0472">Membrane</keyword>
<reference evidence="2 3" key="1">
    <citation type="submission" date="2016-08" db="EMBL/GenBank/DDBJ databases">
        <title>A Parts List for Fungal Cellulosomes Revealed by Comparative Genomics.</title>
        <authorList>
            <consortium name="DOE Joint Genome Institute"/>
            <person name="Haitjema C.H."/>
            <person name="Gilmore S.P."/>
            <person name="Henske J.K."/>
            <person name="Solomon K.V."/>
            <person name="De Groot R."/>
            <person name="Kuo A."/>
            <person name="Mondo S.J."/>
            <person name="Salamov A.A."/>
            <person name="Labutti K."/>
            <person name="Zhao Z."/>
            <person name="Chiniquy J."/>
            <person name="Barry K."/>
            <person name="Brewer H.M."/>
            <person name="Purvine S.O."/>
            <person name="Wright A.T."/>
            <person name="Boxma B."/>
            <person name="Van Alen T."/>
            <person name="Hackstein J.H."/>
            <person name="Baker S.E."/>
            <person name="Grigoriev I.V."/>
            <person name="O'Malley M.A."/>
        </authorList>
    </citation>
    <scope>NUCLEOTIDE SEQUENCE [LARGE SCALE GENOMIC DNA]</scope>
    <source>
        <strain evidence="2 3">S4</strain>
    </source>
</reference>
<dbReference type="Proteomes" id="UP000193944">
    <property type="component" value="Unassembled WGS sequence"/>
</dbReference>
<dbReference type="STRING" id="1754192.A0A1Y1VRA2"/>